<comment type="cofactor">
    <cofactor evidence="8">
        <name>a divalent metal cation</name>
        <dbReference type="ChEBI" id="CHEBI:60240"/>
    </cofactor>
    <text evidence="8">Binds 2 divalent metal cations per subunit.</text>
</comment>
<evidence type="ECO:0000256" key="5">
    <source>
        <dbReference type="ARBA" id="ARBA00022801"/>
    </source>
</evidence>
<dbReference type="InterPro" id="IPR008007">
    <property type="entry name" value="Peptidase_M42"/>
</dbReference>
<dbReference type="SUPFAM" id="SSF101821">
    <property type="entry name" value="Aminopeptidase/glucanase lid domain"/>
    <property type="match status" value="1"/>
</dbReference>
<accession>A0A497F310</accession>
<evidence type="ECO:0000256" key="2">
    <source>
        <dbReference type="ARBA" id="ARBA00022438"/>
    </source>
</evidence>
<dbReference type="Proteomes" id="UP000269499">
    <property type="component" value="Unassembled WGS sequence"/>
</dbReference>
<dbReference type="PANTHER" id="PTHR32481">
    <property type="entry name" value="AMINOPEPTIDASE"/>
    <property type="match status" value="1"/>
</dbReference>
<dbReference type="CDD" id="cd05656">
    <property type="entry name" value="M42_Frv"/>
    <property type="match status" value="1"/>
</dbReference>
<keyword evidence="5" id="KW-0378">Hydrolase</keyword>
<dbReference type="Gene3D" id="2.40.30.40">
    <property type="entry name" value="Peptidase M42, domain 2"/>
    <property type="match status" value="1"/>
</dbReference>
<feature type="active site" description="Proton acceptor" evidence="7">
    <location>
        <position position="208"/>
    </location>
</feature>
<reference evidence="9 10" key="1">
    <citation type="submission" date="2018-06" db="EMBL/GenBank/DDBJ databases">
        <title>Extensive metabolic versatility and redundancy in microbially diverse, dynamic hydrothermal sediments.</title>
        <authorList>
            <person name="Dombrowski N."/>
            <person name="Teske A."/>
            <person name="Baker B.J."/>
        </authorList>
    </citation>
    <scope>NUCLEOTIDE SEQUENCE [LARGE SCALE GENOMIC DNA]</scope>
    <source>
        <strain evidence="9">B20_G2</strain>
    </source>
</reference>
<protein>
    <submittedName>
        <fullName evidence="9">M42 family peptidase</fullName>
    </submittedName>
</protein>
<dbReference type="GO" id="GO:0046872">
    <property type="term" value="F:metal ion binding"/>
    <property type="evidence" value="ECO:0007669"/>
    <property type="project" value="UniProtKB-UniRule"/>
</dbReference>
<feature type="binding site" evidence="8">
    <location>
        <position position="231"/>
    </location>
    <ligand>
        <name>Zn(2+)</name>
        <dbReference type="ChEBI" id="CHEBI:29105"/>
        <label>1</label>
    </ligand>
</feature>
<name>A0A497F310_9CREN</name>
<comment type="caution">
    <text evidence="9">The sequence shown here is derived from an EMBL/GenBank/DDBJ whole genome shotgun (WGS) entry which is preliminary data.</text>
</comment>
<evidence type="ECO:0000256" key="7">
    <source>
        <dbReference type="PIRSR" id="PIRSR001123-1"/>
    </source>
</evidence>
<keyword evidence="2" id="KW-0031">Aminopeptidase</keyword>
<evidence type="ECO:0000313" key="9">
    <source>
        <dbReference type="EMBL" id="RLE53612.1"/>
    </source>
</evidence>
<feature type="binding site" evidence="8">
    <location>
        <position position="63"/>
    </location>
    <ligand>
        <name>Zn(2+)</name>
        <dbReference type="ChEBI" id="CHEBI:29105"/>
        <label>1</label>
    </ligand>
</feature>
<dbReference type="SUPFAM" id="SSF53187">
    <property type="entry name" value="Zn-dependent exopeptidases"/>
    <property type="match status" value="1"/>
</dbReference>
<dbReference type="Gene3D" id="3.40.630.10">
    <property type="entry name" value="Zn peptidases"/>
    <property type="match status" value="1"/>
</dbReference>
<keyword evidence="4 8" id="KW-0479">Metal-binding</keyword>
<dbReference type="AlphaFoldDB" id="A0A497F310"/>
<evidence type="ECO:0000256" key="3">
    <source>
        <dbReference type="ARBA" id="ARBA00022670"/>
    </source>
</evidence>
<organism evidence="9 10">
    <name type="scientific">Thermoproteota archaeon</name>
    <dbReference type="NCBI Taxonomy" id="2056631"/>
    <lineage>
        <taxon>Archaea</taxon>
        <taxon>Thermoproteota</taxon>
    </lineage>
</organism>
<dbReference type="PANTHER" id="PTHR32481:SF0">
    <property type="entry name" value="AMINOPEPTIDASE YPDE-RELATED"/>
    <property type="match status" value="1"/>
</dbReference>
<dbReference type="InterPro" id="IPR051464">
    <property type="entry name" value="Peptidase_M42_aminopept"/>
</dbReference>
<evidence type="ECO:0000256" key="1">
    <source>
        <dbReference type="ARBA" id="ARBA00006272"/>
    </source>
</evidence>
<dbReference type="InterPro" id="IPR023367">
    <property type="entry name" value="Peptidase_M42_dom2"/>
</dbReference>
<evidence type="ECO:0000256" key="4">
    <source>
        <dbReference type="ARBA" id="ARBA00022723"/>
    </source>
</evidence>
<keyword evidence="3" id="KW-0645">Protease</keyword>
<dbReference type="PIRSF" id="PIRSF001123">
    <property type="entry name" value="PepA_GA"/>
    <property type="match status" value="1"/>
</dbReference>
<dbReference type="GO" id="GO:0004177">
    <property type="term" value="F:aminopeptidase activity"/>
    <property type="evidence" value="ECO:0007669"/>
    <property type="project" value="UniProtKB-UniRule"/>
</dbReference>
<evidence type="ECO:0000313" key="10">
    <source>
        <dbReference type="Proteomes" id="UP000269499"/>
    </source>
</evidence>
<dbReference type="Pfam" id="PF05343">
    <property type="entry name" value="Peptidase_M42"/>
    <property type="match status" value="1"/>
</dbReference>
<feature type="binding site" evidence="8">
    <location>
        <position position="209"/>
    </location>
    <ligand>
        <name>Zn(2+)</name>
        <dbReference type="ChEBI" id="CHEBI:29105"/>
        <label>2</label>
    </ligand>
</feature>
<dbReference type="GO" id="GO:0006508">
    <property type="term" value="P:proteolysis"/>
    <property type="evidence" value="ECO:0007669"/>
    <property type="project" value="UniProtKB-KW"/>
</dbReference>
<feature type="binding site" evidence="8">
    <location>
        <position position="176"/>
    </location>
    <ligand>
        <name>Zn(2+)</name>
        <dbReference type="ChEBI" id="CHEBI:29105"/>
        <label>2</label>
    </ligand>
</feature>
<gene>
    <name evidence="9" type="ORF">DRJ26_03135</name>
</gene>
<comment type="similarity">
    <text evidence="1 6">Belongs to the peptidase M42 family.</text>
</comment>
<feature type="binding site" evidence="8">
    <location>
        <position position="176"/>
    </location>
    <ligand>
        <name>Zn(2+)</name>
        <dbReference type="ChEBI" id="CHEBI:29105"/>
        <label>1</label>
    </ligand>
</feature>
<sequence length="354" mass="38378">MEVKQILKRLVEAPSVPGFEDEVRKVIAKEFKNLNLKVEVDVMGNVIGLKEGEDNPRIMIAAHMDQVGLMVTHIDDDGYLRFTAKGLDQRVLYGLQVIVHGEKEKVHGVIGAKPAHLAKGEEREKAVKIEDMAIDIGATSRDEVQKMGIKPGTVITPILALREMGNKDRIVSVGLDDKAGVAAMIKAMEILGGEKLPASVYAVATCQEEIGLRGAITATYKIKPHIGIAIDVTHAAAYNVEKKLVSGIELGKGPAIGIGPNFHPALWKLAEEICAEKGIPYQREPILGSSGTDAWVIQVTREGVATALISIPLRYMHSPGEVASLSDIENTAKLVAELIIKLSTTNWRNLLTRI</sequence>
<evidence type="ECO:0000256" key="8">
    <source>
        <dbReference type="PIRSR" id="PIRSR001123-2"/>
    </source>
</evidence>
<dbReference type="EMBL" id="QMRA01000058">
    <property type="protein sequence ID" value="RLE53612.1"/>
    <property type="molecule type" value="Genomic_DNA"/>
</dbReference>
<evidence type="ECO:0000256" key="6">
    <source>
        <dbReference type="PIRNR" id="PIRNR001123"/>
    </source>
</evidence>
<feature type="binding site" evidence="8">
    <location>
        <position position="317"/>
    </location>
    <ligand>
        <name>Zn(2+)</name>
        <dbReference type="ChEBI" id="CHEBI:29105"/>
        <label>2</label>
    </ligand>
</feature>
<proteinExistence type="inferred from homology"/>